<dbReference type="InterPro" id="IPR003658">
    <property type="entry name" value="Anti-sigma_ant"/>
</dbReference>
<comment type="caution">
    <text evidence="4">The sequence shown here is derived from an EMBL/GenBank/DDBJ whole genome shotgun (WGS) entry which is preliminary data.</text>
</comment>
<accession>A0A6G3TH14</accession>
<organism evidence="4 5">
    <name type="scientific">Streptomyces rubrogriseus</name>
    <dbReference type="NCBI Taxonomy" id="194673"/>
    <lineage>
        <taxon>Bacteria</taxon>
        <taxon>Bacillati</taxon>
        <taxon>Actinomycetota</taxon>
        <taxon>Actinomycetes</taxon>
        <taxon>Kitasatosporales</taxon>
        <taxon>Streptomycetaceae</taxon>
        <taxon>Streptomyces</taxon>
        <taxon>Streptomyces violaceoruber group</taxon>
    </lineage>
</organism>
<dbReference type="RefSeq" id="WP_164277036.1">
    <property type="nucleotide sequence ID" value="NZ_JAAGMQ010000680.1"/>
</dbReference>
<dbReference type="AlphaFoldDB" id="A0A6G3TH14"/>
<evidence type="ECO:0000313" key="4">
    <source>
        <dbReference type="EMBL" id="NEC36000.1"/>
    </source>
</evidence>
<dbReference type="SUPFAM" id="SSF52091">
    <property type="entry name" value="SpoIIaa-like"/>
    <property type="match status" value="1"/>
</dbReference>
<evidence type="ECO:0000256" key="2">
    <source>
        <dbReference type="RuleBase" id="RU003749"/>
    </source>
</evidence>
<dbReference type="InterPro" id="IPR036513">
    <property type="entry name" value="STAS_dom_sf"/>
</dbReference>
<name>A0A6G3TH14_9ACTN</name>
<dbReference type="Proteomes" id="UP000475666">
    <property type="component" value="Unassembled WGS sequence"/>
</dbReference>
<dbReference type="GO" id="GO:0043856">
    <property type="term" value="F:anti-sigma factor antagonist activity"/>
    <property type="evidence" value="ECO:0007669"/>
    <property type="project" value="InterPro"/>
</dbReference>
<dbReference type="CDD" id="cd07043">
    <property type="entry name" value="STAS_anti-anti-sigma_factors"/>
    <property type="match status" value="1"/>
</dbReference>
<dbReference type="Pfam" id="PF01740">
    <property type="entry name" value="STAS"/>
    <property type="match status" value="1"/>
</dbReference>
<feature type="domain" description="STAS" evidence="3">
    <location>
        <begin position="5"/>
        <end position="114"/>
    </location>
</feature>
<evidence type="ECO:0000256" key="1">
    <source>
        <dbReference type="ARBA" id="ARBA00009013"/>
    </source>
</evidence>
<proteinExistence type="inferred from homology"/>
<protein>
    <recommendedName>
        <fullName evidence="2">Anti-sigma factor antagonist</fullName>
    </recommendedName>
</protein>
<dbReference type="PANTHER" id="PTHR33495">
    <property type="entry name" value="ANTI-SIGMA FACTOR ANTAGONIST TM_1081-RELATED-RELATED"/>
    <property type="match status" value="1"/>
</dbReference>
<evidence type="ECO:0000259" key="3">
    <source>
        <dbReference type="PROSITE" id="PS50801"/>
    </source>
</evidence>
<comment type="similarity">
    <text evidence="1 2">Belongs to the anti-sigma-factor antagonist family.</text>
</comment>
<dbReference type="NCBIfam" id="TIGR00377">
    <property type="entry name" value="ant_ant_sig"/>
    <property type="match status" value="1"/>
</dbReference>
<reference evidence="4 5" key="1">
    <citation type="submission" date="2020-01" db="EMBL/GenBank/DDBJ databases">
        <title>Insect and environment-associated Actinomycetes.</title>
        <authorList>
            <person name="Currrie C."/>
            <person name="Chevrette M."/>
            <person name="Carlson C."/>
            <person name="Stubbendieck R."/>
            <person name="Wendt-Pienkowski E."/>
        </authorList>
    </citation>
    <scope>NUCLEOTIDE SEQUENCE [LARGE SCALE GENOMIC DNA]</scope>
    <source>
        <strain evidence="4 5">SID7739</strain>
    </source>
</reference>
<dbReference type="PROSITE" id="PS50801">
    <property type="entry name" value="STAS"/>
    <property type="match status" value="1"/>
</dbReference>
<dbReference type="EMBL" id="JAAGMQ010000680">
    <property type="protein sequence ID" value="NEC36000.1"/>
    <property type="molecule type" value="Genomic_DNA"/>
</dbReference>
<evidence type="ECO:0000313" key="5">
    <source>
        <dbReference type="Proteomes" id="UP000475666"/>
    </source>
</evidence>
<dbReference type="Gene3D" id="3.30.750.24">
    <property type="entry name" value="STAS domain"/>
    <property type="match status" value="1"/>
</dbReference>
<gene>
    <name evidence="4" type="ORF">G3I66_22925</name>
</gene>
<sequence>MRVEAEVTVTVVDDVRIVRVVGEFDAEGAEALAHALALPAESSTSGTVVDLAEVTFADSSFLHTLLAARSRHQKSGIPLVLAEVTPLLQRLLDLTDVARAFTVTQTVPTATETVHARKSSSRRQ</sequence>
<dbReference type="PANTHER" id="PTHR33495:SF2">
    <property type="entry name" value="ANTI-SIGMA FACTOR ANTAGONIST TM_1081-RELATED"/>
    <property type="match status" value="1"/>
</dbReference>
<dbReference type="InterPro" id="IPR002645">
    <property type="entry name" value="STAS_dom"/>
</dbReference>